<reference evidence="1" key="1">
    <citation type="submission" date="2020-10" db="EMBL/GenBank/DDBJ databases">
        <title>Genomic Encyclopedia of Type Strains, Phase IV (KMG-IV): sequencing the most valuable type-strain genomes for metagenomic binning, comparative biology and taxonomic classification.</title>
        <authorList>
            <person name="Goeker M."/>
        </authorList>
    </citation>
    <scope>NUCLEOTIDE SEQUENCE</scope>
    <source>
        <strain evidence="1">DSM 13886</strain>
    </source>
</reference>
<gene>
    <name evidence="1" type="ORF">H4683_003054</name>
</gene>
<keyword evidence="2" id="KW-1185">Reference proteome</keyword>
<evidence type="ECO:0000313" key="1">
    <source>
        <dbReference type="EMBL" id="MBE1555933.1"/>
    </source>
</evidence>
<dbReference type="RefSeq" id="WP_192599624.1">
    <property type="nucleotide sequence ID" value="NZ_JADBEL010000019.1"/>
</dbReference>
<dbReference type="AlphaFoldDB" id="A0A927R5E1"/>
<accession>A0A927R5E1</accession>
<evidence type="ECO:0000313" key="2">
    <source>
        <dbReference type="Proteomes" id="UP000658225"/>
    </source>
</evidence>
<protein>
    <submittedName>
        <fullName evidence="1">Formylmethanofuran dehydrogenase subunit C</fullName>
    </submittedName>
</protein>
<name>A0A927R5E1_9BACL</name>
<sequence>MELFTDETIKEYIEYKRANPNNFSWRSYVNIKADIQTALAFAKFYYPEIIEVENYFLLKDNYSEKLLKKWDDECQGDKCSVEKMMNLYELKDYFHINVNEDENNSAQIQVLGDILKLFWSMSFKQRFPSRNISVEVYEEWDSLFITVFEAI</sequence>
<proteinExistence type="predicted"/>
<organism evidence="1 2">
    <name type="scientific">Sporosarcina limicola</name>
    <dbReference type="NCBI Taxonomy" id="34101"/>
    <lineage>
        <taxon>Bacteria</taxon>
        <taxon>Bacillati</taxon>
        <taxon>Bacillota</taxon>
        <taxon>Bacilli</taxon>
        <taxon>Bacillales</taxon>
        <taxon>Caryophanaceae</taxon>
        <taxon>Sporosarcina</taxon>
    </lineage>
</organism>
<dbReference type="EMBL" id="JADBEL010000019">
    <property type="protein sequence ID" value="MBE1555933.1"/>
    <property type="molecule type" value="Genomic_DNA"/>
</dbReference>
<dbReference type="Proteomes" id="UP000658225">
    <property type="component" value="Unassembled WGS sequence"/>
</dbReference>
<comment type="caution">
    <text evidence="1">The sequence shown here is derived from an EMBL/GenBank/DDBJ whole genome shotgun (WGS) entry which is preliminary data.</text>
</comment>